<comment type="cofactor">
    <cofactor evidence="1">
        <name>Mn(2+)</name>
        <dbReference type="ChEBI" id="CHEBI:29035"/>
    </cofactor>
</comment>
<comment type="catalytic activity">
    <reaction evidence="14">
        <text>GTP + H2O = GDP + phosphate + H(+)</text>
        <dbReference type="Rhea" id="RHEA:19669"/>
        <dbReference type="ChEBI" id="CHEBI:15377"/>
        <dbReference type="ChEBI" id="CHEBI:15378"/>
        <dbReference type="ChEBI" id="CHEBI:37565"/>
        <dbReference type="ChEBI" id="CHEBI:43474"/>
        <dbReference type="ChEBI" id="CHEBI:58189"/>
    </reaction>
    <physiologicalReaction direction="left-to-right" evidence="14">
        <dbReference type="Rhea" id="RHEA:19670"/>
    </physiologicalReaction>
</comment>
<evidence type="ECO:0000256" key="11">
    <source>
        <dbReference type="ARBA" id="ARBA00022917"/>
    </source>
</evidence>
<dbReference type="Gene3D" id="2.40.30.10">
    <property type="entry name" value="Translation factors"/>
    <property type="match status" value="2"/>
</dbReference>
<dbReference type="GO" id="GO:0003924">
    <property type="term" value="F:GTPase activity"/>
    <property type="evidence" value="ECO:0007669"/>
    <property type="project" value="InterPro"/>
</dbReference>
<evidence type="ECO:0000256" key="5">
    <source>
        <dbReference type="ARBA" id="ARBA00015953"/>
    </source>
</evidence>
<dbReference type="EMBL" id="NCKV01005579">
    <property type="protein sequence ID" value="RWS23978.1"/>
    <property type="molecule type" value="Genomic_DNA"/>
</dbReference>
<dbReference type="OrthoDB" id="2067at2759"/>
<dbReference type="Proteomes" id="UP000288716">
    <property type="component" value="Unassembled WGS sequence"/>
</dbReference>
<evidence type="ECO:0000256" key="4">
    <source>
        <dbReference type="ARBA" id="ARBA00004496"/>
    </source>
</evidence>
<dbReference type="PROSITE" id="PS51722">
    <property type="entry name" value="G_TR_2"/>
    <property type="match status" value="1"/>
</dbReference>
<dbReference type="CDD" id="cd03696">
    <property type="entry name" value="SelB_II"/>
    <property type="match status" value="1"/>
</dbReference>
<dbReference type="PRINTS" id="PR00315">
    <property type="entry name" value="ELONGATNFCT"/>
</dbReference>
<evidence type="ECO:0000256" key="2">
    <source>
        <dbReference type="ARBA" id="ARBA00001946"/>
    </source>
</evidence>
<dbReference type="InterPro" id="IPR050055">
    <property type="entry name" value="EF-Tu_GTPase"/>
</dbReference>
<keyword evidence="12" id="KW-0342">GTP-binding</keyword>
<dbReference type="Pfam" id="PF21131">
    <property type="entry name" value="eEFSec_4th"/>
    <property type="match status" value="1"/>
</dbReference>
<dbReference type="CDD" id="cd01889">
    <property type="entry name" value="SelB_euk"/>
    <property type="match status" value="1"/>
</dbReference>
<name>A0A443S8U5_9ACAR</name>
<keyword evidence="10" id="KW-0378">Hydrolase</keyword>
<keyword evidence="13" id="KW-0539">Nucleus</keyword>
<dbReference type="STRING" id="299467.A0A443S8U5"/>
<evidence type="ECO:0000259" key="18">
    <source>
        <dbReference type="PROSITE" id="PS51722"/>
    </source>
</evidence>
<protein>
    <recommendedName>
        <fullName evidence="5">Selenocysteine-specific elongation factor</fullName>
    </recommendedName>
    <alternativeName>
        <fullName evidence="17">Elongation factor sec</fullName>
    </alternativeName>
    <alternativeName>
        <fullName evidence="16">Eukaryotic elongation factor, selenocysteine-tRNA-specific</fullName>
    </alternativeName>
</protein>
<comment type="function">
    <text evidence="15">Translation factor required for the incorporation of the rare amino acid selenocysteine encoded by UGA codons. Replaces the eRF1-eRF3-GTP ternary complex for the insertion of selenocysteine directed by the UGA codon. Insertion of selenocysteine at UGA codons is mediated by SECISBP2 and EEFSEC: SECISBP2 (1) specifically binds the SECIS sequence once the 80S ribosome encounters an in-frame UGA codon and (2) contacts the RPS27A/eS31 of the 40S ribosome before ribosome stalling. (3) GTP-bound EEFSEC then delivers selenocysteinyl-tRNA(Sec) to the 80S ribosome and adopts a preaccommodated state conformation. (4) After GTP hydrolysis, EEFSEC dissociates from the assembly, selenocysteinyl-tRNA(Sec) accommodates, and peptide bond synthesis and selenoprotein elongation occur.</text>
</comment>
<dbReference type="InterPro" id="IPR049393">
    <property type="entry name" value="eEFSec_III"/>
</dbReference>
<dbReference type="InterPro" id="IPR005225">
    <property type="entry name" value="Small_GTP-bd"/>
</dbReference>
<dbReference type="SUPFAM" id="SSF52540">
    <property type="entry name" value="P-loop containing nucleoside triphosphate hydrolases"/>
    <property type="match status" value="1"/>
</dbReference>
<proteinExistence type="predicted"/>
<dbReference type="Pfam" id="PF21208">
    <property type="entry name" value="euk_SelB_III"/>
    <property type="match status" value="1"/>
</dbReference>
<dbReference type="GO" id="GO:0001514">
    <property type="term" value="P:selenocysteine incorporation"/>
    <property type="evidence" value="ECO:0007669"/>
    <property type="project" value="UniProtKB-ARBA"/>
</dbReference>
<evidence type="ECO:0000256" key="1">
    <source>
        <dbReference type="ARBA" id="ARBA00001936"/>
    </source>
</evidence>
<dbReference type="NCBIfam" id="TIGR00231">
    <property type="entry name" value="small_GTP"/>
    <property type="match status" value="1"/>
</dbReference>
<dbReference type="InterPro" id="IPR009000">
    <property type="entry name" value="Transl_B-barrel_sf"/>
</dbReference>
<evidence type="ECO:0000256" key="14">
    <source>
        <dbReference type="ARBA" id="ARBA00049117"/>
    </source>
</evidence>
<organism evidence="19 20">
    <name type="scientific">Leptotrombidium deliense</name>
    <dbReference type="NCBI Taxonomy" id="299467"/>
    <lineage>
        <taxon>Eukaryota</taxon>
        <taxon>Metazoa</taxon>
        <taxon>Ecdysozoa</taxon>
        <taxon>Arthropoda</taxon>
        <taxon>Chelicerata</taxon>
        <taxon>Arachnida</taxon>
        <taxon>Acari</taxon>
        <taxon>Acariformes</taxon>
        <taxon>Trombidiformes</taxon>
        <taxon>Prostigmata</taxon>
        <taxon>Anystina</taxon>
        <taxon>Parasitengona</taxon>
        <taxon>Trombiculoidea</taxon>
        <taxon>Trombiculidae</taxon>
        <taxon>Leptotrombidium</taxon>
    </lineage>
</organism>
<comment type="cofactor">
    <cofactor evidence="2">
        <name>Mg(2+)</name>
        <dbReference type="ChEBI" id="CHEBI:18420"/>
    </cofactor>
</comment>
<dbReference type="PANTHER" id="PTHR43721:SF11">
    <property type="entry name" value="SELENOCYSTEINE-SPECIFIC ELONGATION FACTOR"/>
    <property type="match status" value="1"/>
</dbReference>
<keyword evidence="6" id="KW-0488">Methylation</keyword>
<evidence type="ECO:0000256" key="13">
    <source>
        <dbReference type="ARBA" id="ARBA00023242"/>
    </source>
</evidence>
<feature type="domain" description="Tr-type G" evidence="18">
    <location>
        <begin position="5"/>
        <end position="205"/>
    </location>
</feature>
<comment type="subcellular location">
    <subcellularLocation>
        <location evidence="4">Cytoplasm</location>
    </subcellularLocation>
    <subcellularLocation>
        <location evidence="3">Nucleus</location>
    </subcellularLocation>
</comment>
<keyword evidence="8" id="KW-0597">Phosphoprotein</keyword>
<dbReference type="InterPro" id="IPR004161">
    <property type="entry name" value="EFTu-like_2"/>
</dbReference>
<evidence type="ECO:0000256" key="12">
    <source>
        <dbReference type="ARBA" id="ARBA00023134"/>
    </source>
</evidence>
<reference evidence="19 20" key="1">
    <citation type="journal article" date="2018" name="Gigascience">
        <title>Genomes of trombidid mites reveal novel predicted allergens and laterally-transferred genes associated with secondary metabolism.</title>
        <authorList>
            <person name="Dong X."/>
            <person name="Chaisiri K."/>
            <person name="Xia D."/>
            <person name="Armstrong S.D."/>
            <person name="Fang Y."/>
            <person name="Donnelly M.J."/>
            <person name="Kadowaki T."/>
            <person name="McGarry J.W."/>
            <person name="Darby A.C."/>
            <person name="Makepeace B.L."/>
        </authorList>
    </citation>
    <scope>NUCLEOTIDE SEQUENCE [LARGE SCALE GENOMIC DNA]</scope>
    <source>
        <strain evidence="19">UoL-UT</strain>
    </source>
</reference>
<dbReference type="Gene3D" id="3.40.50.300">
    <property type="entry name" value="P-loop containing nucleotide triphosphate hydrolases"/>
    <property type="match status" value="1"/>
</dbReference>
<dbReference type="InterPro" id="IPR000795">
    <property type="entry name" value="T_Tr_GTP-bd_dom"/>
</dbReference>
<dbReference type="AlphaFoldDB" id="A0A443S8U5"/>
<dbReference type="VEuPathDB" id="VectorBase:LDEU008062"/>
<evidence type="ECO:0000256" key="9">
    <source>
        <dbReference type="ARBA" id="ARBA00022741"/>
    </source>
</evidence>
<keyword evidence="20" id="KW-1185">Reference proteome</keyword>
<dbReference type="Pfam" id="PF03144">
    <property type="entry name" value="GTP_EFTU_D2"/>
    <property type="match status" value="1"/>
</dbReference>
<dbReference type="Pfam" id="PF00009">
    <property type="entry name" value="GTP_EFTU"/>
    <property type="match status" value="1"/>
</dbReference>
<evidence type="ECO:0000256" key="3">
    <source>
        <dbReference type="ARBA" id="ARBA00004123"/>
    </source>
</evidence>
<evidence type="ECO:0000313" key="19">
    <source>
        <dbReference type="EMBL" id="RWS23978.1"/>
    </source>
</evidence>
<keyword evidence="19" id="KW-0251">Elongation factor</keyword>
<dbReference type="FunFam" id="3.40.50.300:FF:000900">
    <property type="entry name" value="Eukaryotic elongation factor, selenocysteine-tRNA-specific"/>
    <property type="match status" value="1"/>
</dbReference>
<keyword evidence="7" id="KW-0963">Cytoplasm</keyword>
<accession>A0A443S8U5</accession>
<dbReference type="InterPro" id="IPR027417">
    <property type="entry name" value="P-loop_NTPase"/>
</dbReference>
<keyword evidence="11" id="KW-0648">Protein biosynthesis</keyword>
<dbReference type="GO" id="GO:0005525">
    <property type="term" value="F:GTP binding"/>
    <property type="evidence" value="ECO:0007669"/>
    <property type="project" value="UniProtKB-KW"/>
</dbReference>
<evidence type="ECO:0000256" key="16">
    <source>
        <dbReference type="ARBA" id="ARBA00076506"/>
    </source>
</evidence>
<dbReference type="FunFam" id="2.40.30.10:FF:000052">
    <property type="entry name" value="Selenocysteine-specific elongation factor EF-Sec"/>
    <property type="match status" value="1"/>
</dbReference>
<dbReference type="GO" id="GO:0005634">
    <property type="term" value="C:nucleus"/>
    <property type="evidence" value="ECO:0007669"/>
    <property type="project" value="UniProtKB-SubCell"/>
</dbReference>
<evidence type="ECO:0000256" key="17">
    <source>
        <dbReference type="ARBA" id="ARBA00082387"/>
    </source>
</evidence>
<keyword evidence="9" id="KW-0547">Nucleotide-binding</keyword>
<evidence type="ECO:0000256" key="15">
    <source>
        <dbReference type="ARBA" id="ARBA00054716"/>
    </source>
</evidence>
<dbReference type="GO" id="GO:0005737">
    <property type="term" value="C:cytoplasm"/>
    <property type="evidence" value="ECO:0007669"/>
    <property type="project" value="UniProtKB-SubCell"/>
</dbReference>
<dbReference type="InterPro" id="IPR049394">
    <property type="entry name" value="eEFSec_C"/>
</dbReference>
<evidence type="ECO:0000256" key="7">
    <source>
        <dbReference type="ARBA" id="ARBA00022490"/>
    </source>
</evidence>
<comment type="caution">
    <text evidence="19">The sequence shown here is derived from an EMBL/GenBank/DDBJ whole genome shotgun (WGS) entry which is preliminary data.</text>
</comment>
<evidence type="ECO:0000256" key="10">
    <source>
        <dbReference type="ARBA" id="ARBA00022801"/>
    </source>
</evidence>
<evidence type="ECO:0000313" key="20">
    <source>
        <dbReference type="Proteomes" id="UP000288716"/>
    </source>
</evidence>
<dbReference type="PANTHER" id="PTHR43721">
    <property type="entry name" value="ELONGATION FACTOR TU-RELATED"/>
    <property type="match status" value="1"/>
</dbReference>
<evidence type="ECO:0000256" key="6">
    <source>
        <dbReference type="ARBA" id="ARBA00022481"/>
    </source>
</evidence>
<dbReference type="CDD" id="cd04094">
    <property type="entry name" value="eSelB_III"/>
    <property type="match status" value="1"/>
</dbReference>
<gene>
    <name evidence="19" type="ORF">B4U80_08158</name>
</gene>
<dbReference type="SUPFAM" id="SSF50447">
    <property type="entry name" value="Translation proteins"/>
    <property type="match status" value="1"/>
</dbReference>
<evidence type="ECO:0000256" key="8">
    <source>
        <dbReference type="ARBA" id="ARBA00022553"/>
    </source>
</evidence>
<sequence>MFDKVLSLNVGILGHIDSGKTSLAKALSTISSTASFDKNPQSKQRGITIDLGFSCVQLPIPERFKDTGFTSMQLTLVDCPGHASLIRTIIMGAEIIDLMLLIVDVTKGIQTQTAECIVIGEITCDKMIVVLNKVDLIEASKRETTISKISKRILKTLEKTKFSGSSVITVSANPGGGDIHENNNQEKADVSQLLNAFADAAFVPKRDKSGGFLMAVDHCFLIRGQGTVLTGTILQGSVKINDNIEIPSLNIIKKVKSMQMFKKPIDEAIQGDRVGVCVTQFDAKALERGIVSMPGLLKNLYAAIVSVKCVPYFKGACKTKSKFHVSIMHDTVMAKVTFFSAINKLEFSFDNEFQYLDELPEKVENLEENGSDVYALLEFEQPVIANTNSLYIASKLDTDIHANVCRLAFFGNVCAIFGEKNYLESNLQHLKVYKTKSRSGLIERVNNEYEVIVKSLFKKETNIDNFRGLKVTLSTGENGVIDGSFGQSGKCKIRIPDGFSDPRIVQKGKKNETLHQNNISVTLNFKRYIYDKSKKMIQT</sequence>
<dbReference type="GO" id="GO:0003746">
    <property type="term" value="F:translation elongation factor activity"/>
    <property type="evidence" value="ECO:0007669"/>
    <property type="project" value="UniProtKB-KW"/>
</dbReference>